<gene>
    <name evidence="3" type="ORF">IFM89_039711</name>
</gene>
<evidence type="ECO:0000256" key="1">
    <source>
        <dbReference type="ARBA" id="ARBA00022737"/>
    </source>
</evidence>
<reference evidence="3 4" key="1">
    <citation type="submission" date="2020-10" db="EMBL/GenBank/DDBJ databases">
        <title>The Coptis chinensis genome and diversification of protoberbering-type alkaloids.</title>
        <authorList>
            <person name="Wang B."/>
            <person name="Shu S."/>
            <person name="Song C."/>
            <person name="Liu Y."/>
        </authorList>
    </citation>
    <scope>NUCLEOTIDE SEQUENCE [LARGE SCALE GENOMIC DNA]</scope>
    <source>
        <strain evidence="3">HL-2020</strain>
        <tissue evidence="3">Leaf</tissue>
    </source>
</reference>
<dbReference type="Proteomes" id="UP000631114">
    <property type="component" value="Unassembled WGS sequence"/>
</dbReference>
<sequence length="409" mass="44983">MISALSQNGREKEALNLFCRMRKSGTIPTPYVFSSAISASTKIGMYKHGEQLHGQALKWGFSSETFVCNALVSLYSHKGNLISAQHIFSEMTSRDKVTYNSLISALAQRGFSNKALELYEDMQLSGLKSDCVTVASFLSACASIEALHKGRQLHCYAIKAGISSDAIIEGSLLDLYVKCSDVATARELFNTTNKENVVLWNVMLVAYGQLGNLIDSFDVFSQMQIAGVEANEYTYPGILRTCTFLGALDLGEQIHTLVVKTGFDQNVYVCSVLIDMYAKHGRLELARKILGKLTEEDVVSWTAMISGYVQHEMSLEALELFVEMLIRGIQSDNIGLSSALSACADIQALNQGRQIHAQACVFGYSLDLSIGNALINLYARCGRVDEAYLAFGIIHTKDQISWNGIEPLR</sequence>
<organism evidence="3 4">
    <name type="scientific">Coptis chinensis</name>
    <dbReference type="NCBI Taxonomy" id="261450"/>
    <lineage>
        <taxon>Eukaryota</taxon>
        <taxon>Viridiplantae</taxon>
        <taxon>Streptophyta</taxon>
        <taxon>Embryophyta</taxon>
        <taxon>Tracheophyta</taxon>
        <taxon>Spermatophyta</taxon>
        <taxon>Magnoliopsida</taxon>
        <taxon>Ranunculales</taxon>
        <taxon>Ranunculaceae</taxon>
        <taxon>Coptidoideae</taxon>
        <taxon>Coptis</taxon>
    </lineage>
</organism>
<feature type="repeat" description="PPR" evidence="2">
    <location>
        <begin position="297"/>
        <end position="331"/>
    </location>
</feature>
<feature type="repeat" description="PPR" evidence="2">
    <location>
        <begin position="95"/>
        <end position="129"/>
    </location>
</feature>
<dbReference type="GO" id="GO:0003723">
    <property type="term" value="F:RNA binding"/>
    <property type="evidence" value="ECO:0007669"/>
    <property type="project" value="InterPro"/>
</dbReference>
<evidence type="ECO:0000313" key="3">
    <source>
        <dbReference type="EMBL" id="KAF9587025.1"/>
    </source>
</evidence>
<dbReference type="GO" id="GO:0009451">
    <property type="term" value="P:RNA modification"/>
    <property type="evidence" value="ECO:0007669"/>
    <property type="project" value="InterPro"/>
</dbReference>
<feature type="repeat" description="PPR" evidence="2">
    <location>
        <begin position="196"/>
        <end position="230"/>
    </location>
</feature>
<dbReference type="NCBIfam" id="TIGR00756">
    <property type="entry name" value="PPR"/>
    <property type="match status" value="5"/>
</dbReference>
<accession>A0A835GV62</accession>
<dbReference type="FunFam" id="1.25.40.10:FF:000436">
    <property type="entry name" value="Pentatricopeptide repeat-containing protein At5g39350 family"/>
    <property type="match status" value="1"/>
</dbReference>
<dbReference type="InterPro" id="IPR002885">
    <property type="entry name" value="PPR_rpt"/>
</dbReference>
<keyword evidence="4" id="KW-1185">Reference proteome</keyword>
<dbReference type="Gene3D" id="1.25.40.10">
    <property type="entry name" value="Tetratricopeptide repeat domain"/>
    <property type="match status" value="2"/>
</dbReference>
<proteinExistence type="predicted"/>
<dbReference type="PANTHER" id="PTHR47926">
    <property type="entry name" value="PENTATRICOPEPTIDE REPEAT-CONTAINING PROTEIN"/>
    <property type="match status" value="1"/>
</dbReference>
<dbReference type="EMBL" id="JADFTS010000056">
    <property type="protein sequence ID" value="KAF9587025.1"/>
    <property type="molecule type" value="Genomic_DNA"/>
</dbReference>
<dbReference type="InterPro" id="IPR011990">
    <property type="entry name" value="TPR-like_helical_dom_sf"/>
</dbReference>
<dbReference type="InterPro" id="IPR046960">
    <property type="entry name" value="PPR_At4g14850-like_plant"/>
</dbReference>
<feature type="repeat" description="PPR" evidence="2">
    <location>
        <begin position="1"/>
        <end position="28"/>
    </location>
</feature>
<dbReference type="PROSITE" id="PS51375">
    <property type="entry name" value="PPR"/>
    <property type="match status" value="4"/>
</dbReference>
<evidence type="ECO:0000313" key="4">
    <source>
        <dbReference type="Proteomes" id="UP000631114"/>
    </source>
</evidence>
<dbReference type="Pfam" id="PF01535">
    <property type="entry name" value="PPR"/>
    <property type="match status" value="3"/>
</dbReference>
<dbReference type="FunFam" id="1.25.40.10:FF:000381">
    <property type="entry name" value="Pentatricopeptide repeat-containing protein"/>
    <property type="match status" value="1"/>
</dbReference>
<dbReference type="AlphaFoldDB" id="A0A835GV62"/>
<evidence type="ECO:0008006" key="5">
    <source>
        <dbReference type="Google" id="ProtNLM"/>
    </source>
</evidence>
<protein>
    <recommendedName>
        <fullName evidence="5">Pentatricopeptide repeat-containing protein</fullName>
    </recommendedName>
</protein>
<evidence type="ECO:0000256" key="2">
    <source>
        <dbReference type="PROSITE-ProRule" id="PRU00708"/>
    </source>
</evidence>
<comment type="caution">
    <text evidence="3">The sequence shown here is derived from an EMBL/GenBank/DDBJ whole genome shotgun (WGS) entry which is preliminary data.</text>
</comment>
<name>A0A835GV62_9MAGN</name>
<keyword evidence="1" id="KW-0677">Repeat</keyword>
<dbReference type="FunFam" id="1.25.40.10:FF:000344">
    <property type="entry name" value="Pentatricopeptide repeat-containing protein"/>
    <property type="match status" value="1"/>
</dbReference>
<dbReference type="OrthoDB" id="185373at2759"/>
<dbReference type="Pfam" id="PF13041">
    <property type="entry name" value="PPR_2"/>
    <property type="match status" value="3"/>
</dbReference>